<dbReference type="PANTHER" id="PTHR43180:SF31">
    <property type="entry name" value="CHAIN DEHYDROGENASE_REDUCTASE, PUTATIVE (AFU_ORTHOLOGUE AFUA_2G16570)-RELATED"/>
    <property type="match status" value="1"/>
</dbReference>
<dbReference type="InterPro" id="IPR020904">
    <property type="entry name" value="Sc_DH/Rdtase_CS"/>
</dbReference>
<name>A0AAN6DUM1_9EURO</name>
<dbReference type="PRINTS" id="PR00081">
    <property type="entry name" value="GDHRDH"/>
</dbReference>
<evidence type="ECO:0000313" key="5">
    <source>
        <dbReference type="Proteomes" id="UP001203852"/>
    </source>
</evidence>
<dbReference type="Pfam" id="PF00106">
    <property type="entry name" value="adh_short"/>
    <property type="match status" value="1"/>
</dbReference>
<dbReference type="InterPro" id="IPR036291">
    <property type="entry name" value="NAD(P)-bd_dom_sf"/>
</dbReference>
<dbReference type="Gene3D" id="3.40.50.720">
    <property type="entry name" value="NAD(P)-binding Rossmann-like Domain"/>
    <property type="match status" value="1"/>
</dbReference>
<dbReference type="PROSITE" id="PS00061">
    <property type="entry name" value="ADH_SHORT"/>
    <property type="match status" value="1"/>
</dbReference>
<sequence>MPLPRYTYTGPVDHTVVPDKSQVKGKSVIITGGANGMGEAMVRQFTAAGAFVTIGDMHPRGTELEKELNADGEKVAFVKCDIRSWEDQIKLFETAKTKSPSRSVDVVIANAGISRSSGDSLWNLDDPKGPPTKPDLNIVKVNLDGSLYTWKLAVHYFRQQPDTEDRDRCFIFTGSMVTWIDSPGNWEYTATKYALRGFMRTARRSSWEQGIRINYVAPCWIKSAIRTAEYEKWLIDHGIEFGETEDCAGCMIRIACDKSINGHSLMICPRSLAKEGFKDADMDDYKEQGYFKKTQETQLVIIEDKWLDDYKVRVYKD</sequence>
<dbReference type="InterPro" id="IPR002347">
    <property type="entry name" value="SDR_fam"/>
</dbReference>
<organism evidence="4 5">
    <name type="scientific">Exophiala viscosa</name>
    <dbReference type="NCBI Taxonomy" id="2486360"/>
    <lineage>
        <taxon>Eukaryota</taxon>
        <taxon>Fungi</taxon>
        <taxon>Dikarya</taxon>
        <taxon>Ascomycota</taxon>
        <taxon>Pezizomycotina</taxon>
        <taxon>Eurotiomycetes</taxon>
        <taxon>Chaetothyriomycetidae</taxon>
        <taxon>Chaetothyriales</taxon>
        <taxon>Herpotrichiellaceae</taxon>
        <taxon>Exophiala</taxon>
    </lineage>
</organism>
<dbReference type="PANTHER" id="PTHR43180">
    <property type="entry name" value="3-OXOACYL-(ACYL-CARRIER-PROTEIN) REDUCTASE (AFU_ORTHOLOGUE AFUA_6G11210)"/>
    <property type="match status" value="1"/>
</dbReference>
<accession>A0AAN6DUM1</accession>
<evidence type="ECO:0000313" key="4">
    <source>
        <dbReference type="EMBL" id="KAI1611659.1"/>
    </source>
</evidence>
<evidence type="ECO:0000256" key="2">
    <source>
        <dbReference type="ARBA" id="ARBA00022857"/>
    </source>
</evidence>
<evidence type="ECO:0000256" key="3">
    <source>
        <dbReference type="ARBA" id="ARBA00023002"/>
    </source>
</evidence>
<comment type="caution">
    <text evidence="4">The sequence shown here is derived from an EMBL/GenBank/DDBJ whole genome shotgun (WGS) entry which is preliminary data.</text>
</comment>
<evidence type="ECO:0000256" key="1">
    <source>
        <dbReference type="ARBA" id="ARBA00006484"/>
    </source>
</evidence>
<gene>
    <name evidence="4" type="ORF">EDD36DRAFT_441914</name>
</gene>
<protein>
    <submittedName>
        <fullName evidence="4">Uncharacterized protein</fullName>
    </submittedName>
</protein>
<dbReference type="EMBL" id="MU404356">
    <property type="protein sequence ID" value="KAI1611659.1"/>
    <property type="molecule type" value="Genomic_DNA"/>
</dbReference>
<keyword evidence="3" id="KW-0560">Oxidoreductase</keyword>
<dbReference type="GO" id="GO:0016491">
    <property type="term" value="F:oxidoreductase activity"/>
    <property type="evidence" value="ECO:0007669"/>
    <property type="project" value="UniProtKB-KW"/>
</dbReference>
<reference evidence="4" key="1">
    <citation type="journal article" date="2022" name="bioRxiv">
        <title>Deciphering the potential niche of two novel black yeast fungi from a biological soil crust based on their genomes, phenotypes, and melanin regulation.</title>
        <authorList>
            <consortium name="DOE Joint Genome Institute"/>
            <person name="Carr E.C."/>
            <person name="Barton Q."/>
            <person name="Grambo S."/>
            <person name="Sullivan M."/>
            <person name="Renfro C.M."/>
            <person name="Kuo A."/>
            <person name="Pangilinan J."/>
            <person name="Lipzen A."/>
            <person name="Keymanesh K."/>
            <person name="Savage E."/>
            <person name="Barry K."/>
            <person name="Grigoriev I.V."/>
            <person name="Riekhof W.R."/>
            <person name="Harris S.S."/>
        </authorList>
    </citation>
    <scope>NUCLEOTIDE SEQUENCE</scope>
    <source>
        <strain evidence="4">JF 03-4F</strain>
    </source>
</reference>
<proteinExistence type="inferred from homology"/>
<comment type="similarity">
    <text evidence="1">Belongs to the short-chain dehydrogenases/reductases (SDR) family.</text>
</comment>
<dbReference type="SUPFAM" id="SSF51735">
    <property type="entry name" value="NAD(P)-binding Rossmann-fold domains"/>
    <property type="match status" value="1"/>
</dbReference>
<keyword evidence="2" id="KW-0521">NADP</keyword>
<keyword evidence="5" id="KW-1185">Reference proteome</keyword>
<dbReference type="AlphaFoldDB" id="A0AAN6DUM1"/>
<dbReference type="Proteomes" id="UP001203852">
    <property type="component" value="Unassembled WGS sequence"/>
</dbReference>